<protein>
    <submittedName>
        <fullName evidence="1">Uncharacterized protein</fullName>
    </submittedName>
</protein>
<comment type="caution">
    <text evidence="1">The sequence shown here is derived from an EMBL/GenBank/DDBJ whole genome shotgun (WGS) entry which is preliminary data.</text>
</comment>
<dbReference type="RefSeq" id="WP_214156440.1">
    <property type="nucleotide sequence ID" value="NZ_JAHBAY010000005.1"/>
</dbReference>
<evidence type="ECO:0000313" key="2">
    <source>
        <dbReference type="Proteomes" id="UP001197247"/>
    </source>
</evidence>
<accession>A0ABS5TGD9</accession>
<reference evidence="1 2" key="1">
    <citation type="submission" date="2021-05" db="EMBL/GenBank/DDBJ databases">
        <title>Kineosporia and Streptomyces sp. nov. two new marine actinobacteria isolated from Coral.</title>
        <authorList>
            <person name="Buangrab K."/>
            <person name="Sutthacheep M."/>
            <person name="Yeemin T."/>
            <person name="Harunari E."/>
            <person name="Igarashi Y."/>
            <person name="Kanchanasin P."/>
            <person name="Tanasupawat S."/>
            <person name="Phongsopitanun W."/>
        </authorList>
    </citation>
    <scope>NUCLEOTIDE SEQUENCE [LARGE SCALE GENOMIC DNA]</scope>
    <source>
        <strain evidence="1 2">J2-2</strain>
    </source>
</reference>
<sequence length="357" mass="39838">MIRTDGGLPAMVRLISWLQKNLDGAIAFAVAVVVAVLDVFGLPGEGQVDNAILLVLGVLAVAQLRDRSRKEDSELATRALLDQTVGKLTGQVQSVQKKVDGVARDLTGVHQQVDGISLGVEGISRGVDDATMVRVLSGDEITRALRDARHHTERWHFRGGTGTYIRAVTLPDCVDQSRRERRSLEVRLEIIDPTNLELCSTYAQFRGSSPNDRDPWDPERTQREAYATILAAAWYLQRSSFLDIKVGLSQVMPTLRSDLSSSTLVITNERPFGQALLVQRDKLLYSYIETDLRKSFEQARPVPLEQARHPRLRDEPTPDEVVRFFARLDMPLSTSFLDDDVGDIIRRALHAEDPFAS</sequence>
<proteinExistence type="predicted"/>
<organism evidence="1 2">
    <name type="scientific">Kineosporia corallincola</name>
    <dbReference type="NCBI Taxonomy" id="2835133"/>
    <lineage>
        <taxon>Bacteria</taxon>
        <taxon>Bacillati</taxon>
        <taxon>Actinomycetota</taxon>
        <taxon>Actinomycetes</taxon>
        <taxon>Kineosporiales</taxon>
        <taxon>Kineosporiaceae</taxon>
        <taxon>Kineosporia</taxon>
    </lineage>
</organism>
<gene>
    <name evidence="1" type="ORF">KIH74_14510</name>
</gene>
<keyword evidence="2" id="KW-1185">Reference proteome</keyword>
<dbReference type="EMBL" id="JAHBAY010000005">
    <property type="protein sequence ID" value="MBT0770149.1"/>
    <property type="molecule type" value="Genomic_DNA"/>
</dbReference>
<dbReference type="Proteomes" id="UP001197247">
    <property type="component" value="Unassembled WGS sequence"/>
</dbReference>
<name>A0ABS5TGD9_9ACTN</name>
<evidence type="ECO:0000313" key="1">
    <source>
        <dbReference type="EMBL" id="MBT0770149.1"/>
    </source>
</evidence>